<organism evidence="2 3">
    <name type="scientific">Candidatus Nitrospira allomarina</name>
    <dbReference type="NCBI Taxonomy" id="3020900"/>
    <lineage>
        <taxon>Bacteria</taxon>
        <taxon>Pseudomonadati</taxon>
        <taxon>Nitrospirota</taxon>
        <taxon>Nitrospiria</taxon>
        <taxon>Nitrospirales</taxon>
        <taxon>Nitrospiraceae</taxon>
        <taxon>Nitrospira</taxon>
    </lineage>
</organism>
<dbReference type="AlphaFoldDB" id="A0AA96GBU1"/>
<dbReference type="CDD" id="cd00085">
    <property type="entry name" value="HNHc"/>
    <property type="match status" value="1"/>
</dbReference>
<dbReference type="GO" id="GO:0008270">
    <property type="term" value="F:zinc ion binding"/>
    <property type="evidence" value="ECO:0007669"/>
    <property type="project" value="InterPro"/>
</dbReference>
<dbReference type="GO" id="GO:0003676">
    <property type="term" value="F:nucleic acid binding"/>
    <property type="evidence" value="ECO:0007669"/>
    <property type="project" value="InterPro"/>
</dbReference>
<dbReference type="InterPro" id="IPR052892">
    <property type="entry name" value="NA-targeting_endonuclease"/>
</dbReference>
<protein>
    <submittedName>
        <fullName evidence="2">HNH endonuclease signature motif containing protein</fullName>
    </submittedName>
</protein>
<dbReference type="Proteomes" id="UP001302719">
    <property type="component" value="Chromosome"/>
</dbReference>
<dbReference type="EMBL" id="CP116967">
    <property type="protein sequence ID" value="WNM59169.1"/>
    <property type="molecule type" value="Genomic_DNA"/>
</dbReference>
<gene>
    <name evidence="2" type="ORF">PP769_05235</name>
</gene>
<dbReference type="KEGG" id="nall:PP769_05235"/>
<dbReference type="InterPro" id="IPR002711">
    <property type="entry name" value="HNH"/>
</dbReference>
<keyword evidence="2" id="KW-0540">Nuclease</keyword>
<keyword evidence="2" id="KW-0378">Hydrolase</keyword>
<feature type="domain" description="HNH nuclease" evidence="1">
    <location>
        <begin position="34"/>
        <end position="85"/>
    </location>
</feature>
<dbReference type="Pfam" id="PF01844">
    <property type="entry name" value="HNH"/>
    <property type="match status" value="1"/>
</dbReference>
<evidence type="ECO:0000313" key="3">
    <source>
        <dbReference type="Proteomes" id="UP001302719"/>
    </source>
</evidence>
<keyword evidence="3" id="KW-1185">Reference proteome</keyword>
<dbReference type="SMART" id="SM00507">
    <property type="entry name" value="HNHc"/>
    <property type="match status" value="1"/>
</dbReference>
<dbReference type="PANTHER" id="PTHR33877">
    <property type="entry name" value="SLL1193 PROTEIN"/>
    <property type="match status" value="1"/>
</dbReference>
<dbReference type="Gene3D" id="1.10.30.50">
    <property type="match status" value="1"/>
</dbReference>
<dbReference type="GO" id="GO:0004519">
    <property type="term" value="F:endonuclease activity"/>
    <property type="evidence" value="ECO:0007669"/>
    <property type="project" value="UniProtKB-KW"/>
</dbReference>
<proteinExistence type="predicted"/>
<name>A0AA96GBU1_9BACT</name>
<sequence length="106" mass="12183">MTQPEQFYSLGDDDAIRRHIRIERENGKKLRKTPWWKAQIQKGECHFCHQQVGAENLTMDHVVPLARKGKSTRGNVVPACQSCNRSKNLTTPAETLLDQIKQKDIN</sequence>
<evidence type="ECO:0000259" key="1">
    <source>
        <dbReference type="SMART" id="SM00507"/>
    </source>
</evidence>
<reference evidence="2 3" key="1">
    <citation type="submission" date="2023-01" db="EMBL/GenBank/DDBJ databases">
        <title>Cultivation and genomic characterization of new, ubiquitous marine nitrite-oxidizing bacteria from the Nitrospirales.</title>
        <authorList>
            <person name="Mueller A.J."/>
            <person name="Daebeler A."/>
            <person name="Herbold C.W."/>
            <person name="Kirkegaard R.H."/>
            <person name="Daims H."/>
        </authorList>
    </citation>
    <scope>NUCLEOTIDE SEQUENCE [LARGE SCALE GENOMIC DNA]</scope>
    <source>
        <strain evidence="2 3">VA</strain>
    </source>
</reference>
<keyword evidence="2" id="KW-0255">Endonuclease</keyword>
<dbReference type="RefSeq" id="WP_312645863.1">
    <property type="nucleotide sequence ID" value="NZ_CP116967.1"/>
</dbReference>
<dbReference type="PANTHER" id="PTHR33877:SF1">
    <property type="entry name" value="TYPE IV METHYL-DIRECTED RESTRICTION ENZYME ECOKMCRA"/>
    <property type="match status" value="1"/>
</dbReference>
<accession>A0AA96GBU1</accession>
<dbReference type="InterPro" id="IPR003615">
    <property type="entry name" value="HNH_nuc"/>
</dbReference>
<evidence type="ECO:0000313" key="2">
    <source>
        <dbReference type="EMBL" id="WNM59169.1"/>
    </source>
</evidence>